<dbReference type="Pfam" id="PF23769">
    <property type="entry name" value="Beta-prop_WDR75_2nd"/>
    <property type="match status" value="1"/>
</dbReference>
<feature type="repeat" description="WD" evidence="8">
    <location>
        <begin position="412"/>
        <end position="443"/>
    </location>
</feature>
<feature type="repeat" description="WD" evidence="8">
    <location>
        <begin position="48"/>
        <end position="90"/>
    </location>
</feature>
<dbReference type="GO" id="GO:0045943">
    <property type="term" value="P:positive regulation of transcription by RNA polymerase I"/>
    <property type="evidence" value="ECO:0007669"/>
    <property type="project" value="InterPro"/>
</dbReference>
<evidence type="ECO:0000256" key="6">
    <source>
        <dbReference type="ARBA" id="ARBA00023163"/>
    </source>
</evidence>
<evidence type="ECO:0000256" key="5">
    <source>
        <dbReference type="ARBA" id="ARBA00022737"/>
    </source>
</evidence>
<keyword evidence="2" id="KW-0690">Ribosome biogenesis</keyword>
<dbReference type="Gene3D" id="2.130.10.10">
    <property type="entry name" value="YVTN repeat-like/Quinoprotein amine dehydrogenase"/>
    <property type="match status" value="2"/>
</dbReference>
<feature type="domain" description="WD repeat-containing protein 75 second beta-propeller" evidence="10">
    <location>
        <begin position="300"/>
        <end position="515"/>
    </location>
</feature>
<keyword evidence="4 8" id="KW-0853">WD repeat</keyword>
<evidence type="ECO:0000256" key="1">
    <source>
        <dbReference type="ARBA" id="ARBA00004604"/>
    </source>
</evidence>
<feature type="region of interest" description="Disordered" evidence="9">
    <location>
        <begin position="254"/>
        <end position="295"/>
    </location>
</feature>
<dbReference type="AlphaFoldDB" id="A0A061RKK1"/>
<evidence type="ECO:0000259" key="10">
    <source>
        <dbReference type="Pfam" id="PF23769"/>
    </source>
</evidence>
<dbReference type="InterPro" id="IPR015943">
    <property type="entry name" value="WD40/YVTN_repeat-like_dom_sf"/>
</dbReference>
<proteinExistence type="predicted"/>
<protein>
    <submittedName>
        <fullName evidence="11">NET1-associated nuclear protein 1 (U3 small nucleolar RNA-associated protein 17)</fullName>
    </submittedName>
</protein>
<dbReference type="Pfam" id="PF23869">
    <property type="entry name" value="Beta-prop_WDR75_1st"/>
    <property type="match status" value="1"/>
</dbReference>
<sequence>MDCSTQTGGGYLSVEASQASTDGLRIFVPRANEIHIFSLNTGERLLKFQAHSAPVTAVARDPKNSQQIYTASLDGTIKLWQFEDGNLANSLEVGQPVKKLVIPQKSNVAYIVCGSPGESNSKICTVSLKDLKLMSFTKAVDGTGSLLQQAPRLRVEDEHAAVQHALAQPHEDDHVLRRAPVGGLRRRGRLVGADPSVAWHRAGDAAAGAPGEPPHLAHDAALAPFARRVPLLQPGRALPPLGGVGDRPRHLAAEHRCPQLPPPPRGRPPVHPRAPRPGHGPLQPPATGGSQRPSAGLCAVQPQTGHLVLSCPNSVLQFYDIVRDNHIRILKVSDRNAVARITAEKAARAKDGSPPVETHVSLMAFSSDGSWLVTAEVRPYIGGEDETEWMLKFWERSAGTPACSYALNTQAEAPHAGGVACLAFSPAKSVVVSGSSEGQFKVWAHRKLSSAPGQTTGSTWRCCSSVMLGHHAPSLLRPPGIRAAAFTWDGSLLALSSCGQVSLWEAETTALVSHLPGLAGLARASFTSLAFLRGTPFLVDRRRMPASWFGTCFWLRCGGRAALTCRCFPPTPPRACLRWDESSFLTGGRRSRVCRGSFPVASASR</sequence>
<evidence type="ECO:0000256" key="9">
    <source>
        <dbReference type="SAM" id="MobiDB-lite"/>
    </source>
</evidence>
<dbReference type="InterPro" id="IPR011047">
    <property type="entry name" value="Quinoprotein_ADH-like_sf"/>
</dbReference>
<keyword evidence="5" id="KW-0677">Repeat</keyword>
<accession>A0A061RKK1</accession>
<dbReference type="PANTHER" id="PTHR44215:SF1">
    <property type="entry name" value="WD REPEAT-CONTAINING PROTEIN 75"/>
    <property type="match status" value="1"/>
</dbReference>
<dbReference type="PROSITE" id="PS50082">
    <property type="entry name" value="WD_REPEATS_2"/>
    <property type="match status" value="2"/>
</dbReference>
<evidence type="ECO:0000256" key="4">
    <source>
        <dbReference type="ARBA" id="ARBA00022574"/>
    </source>
</evidence>
<evidence type="ECO:0000256" key="7">
    <source>
        <dbReference type="ARBA" id="ARBA00023242"/>
    </source>
</evidence>
<keyword evidence="3" id="KW-0698">rRNA processing</keyword>
<dbReference type="GO" id="GO:2000234">
    <property type="term" value="P:positive regulation of rRNA processing"/>
    <property type="evidence" value="ECO:0007669"/>
    <property type="project" value="TreeGrafter"/>
</dbReference>
<dbReference type="PROSITE" id="PS50294">
    <property type="entry name" value="WD_REPEATS_REGION"/>
    <property type="match status" value="2"/>
</dbReference>
<dbReference type="GO" id="GO:0032040">
    <property type="term" value="C:small-subunit processome"/>
    <property type="evidence" value="ECO:0007669"/>
    <property type="project" value="InterPro"/>
</dbReference>
<dbReference type="SUPFAM" id="SSF50998">
    <property type="entry name" value="Quinoprotein alcohol dehydrogenase-like"/>
    <property type="match status" value="1"/>
</dbReference>
<dbReference type="SMART" id="SM00320">
    <property type="entry name" value="WD40"/>
    <property type="match status" value="3"/>
</dbReference>
<comment type="subcellular location">
    <subcellularLocation>
        <location evidence="1">Nucleus</location>
        <location evidence="1">Nucleolus</location>
    </subcellularLocation>
</comment>
<dbReference type="InterPro" id="IPR001680">
    <property type="entry name" value="WD40_rpt"/>
</dbReference>
<evidence type="ECO:0000313" key="11">
    <source>
        <dbReference type="EMBL" id="JAC72523.1"/>
    </source>
</evidence>
<dbReference type="InterPro" id="IPR057644">
    <property type="entry name" value="Beta-prop_WDR75_2nd"/>
</dbReference>
<dbReference type="InterPro" id="IPR053826">
    <property type="entry name" value="WDR75"/>
</dbReference>
<keyword evidence="7" id="KW-0539">Nucleus</keyword>
<evidence type="ECO:0000256" key="2">
    <source>
        <dbReference type="ARBA" id="ARBA00022517"/>
    </source>
</evidence>
<dbReference type="GO" id="GO:0006364">
    <property type="term" value="P:rRNA processing"/>
    <property type="evidence" value="ECO:0007669"/>
    <property type="project" value="UniProtKB-KW"/>
</dbReference>
<keyword evidence="6" id="KW-0804">Transcription</keyword>
<name>A0A061RKK1_9CHLO</name>
<reference evidence="11" key="1">
    <citation type="submission" date="2014-05" db="EMBL/GenBank/DDBJ databases">
        <title>The transcriptome of the halophilic microalga Tetraselmis sp. GSL018 isolated from the Great Salt Lake, Utah.</title>
        <authorList>
            <person name="Jinkerson R.E."/>
            <person name="D'Adamo S."/>
            <person name="Posewitz M.C."/>
        </authorList>
    </citation>
    <scope>NUCLEOTIDE SEQUENCE</scope>
    <source>
        <strain evidence="11">GSL018</strain>
    </source>
</reference>
<evidence type="ECO:0000256" key="8">
    <source>
        <dbReference type="PROSITE-ProRule" id="PRU00221"/>
    </source>
</evidence>
<organism evidence="11">
    <name type="scientific">Tetraselmis sp. GSL018</name>
    <dbReference type="NCBI Taxonomy" id="582737"/>
    <lineage>
        <taxon>Eukaryota</taxon>
        <taxon>Viridiplantae</taxon>
        <taxon>Chlorophyta</taxon>
        <taxon>core chlorophytes</taxon>
        <taxon>Chlorodendrophyceae</taxon>
        <taxon>Chlorodendrales</taxon>
        <taxon>Chlorodendraceae</taxon>
        <taxon>Tetraselmis</taxon>
    </lineage>
</organism>
<dbReference type="EMBL" id="GBEZ01013463">
    <property type="protein sequence ID" value="JAC72523.1"/>
    <property type="molecule type" value="Transcribed_RNA"/>
</dbReference>
<dbReference type="PANTHER" id="PTHR44215">
    <property type="entry name" value="WD REPEAT-CONTAINING PROTEIN 75"/>
    <property type="match status" value="1"/>
</dbReference>
<dbReference type="GO" id="GO:0003723">
    <property type="term" value="F:RNA binding"/>
    <property type="evidence" value="ECO:0007669"/>
    <property type="project" value="InterPro"/>
</dbReference>
<gene>
    <name evidence="11" type="primary">UTP17</name>
    <name evidence="11" type="ORF">TSPGSL018_31131</name>
</gene>
<evidence type="ECO:0000256" key="3">
    <source>
        <dbReference type="ARBA" id="ARBA00022552"/>
    </source>
</evidence>